<sequence>MDLFEGFDQRRVPTGDGVEINVRTAGGGPPLLLLHGYPQTHVAWHKVAPALARSFTVVIPDLRGYGDSGKPDDDSTASAYSKRAMALDQVEVMRALGFSRFAVAGHDRGGRVVHRLCLDHPEAVSAAAVLDIVPTRHAYATVGREMASSYFHWFFLAQPGGLAERLIGAEPDLWLERMLGVQQGYFDPAALAEYRRCFRDRDTIRASCADYRAAAGIDLEHDAADAERKLSCPLLVLWGASGFVGNYYDPLAAWRVVADRVEGAALPSGHFPCEQAPRETSAALIDFFS</sequence>
<name>A0A931N6M0_9NOCA</name>
<dbReference type="Gene3D" id="3.40.50.1820">
    <property type="entry name" value="alpha/beta hydrolase"/>
    <property type="match status" value="1"/>
</dbReference>
<evidence type="ECO:0000256" key="1">
    <source>
        <dbReference type="ARBA" id="ARBA00022801"/>
    </source>
</evidence>
<dbReference type="InterPro" id="IPR000639">
    <property type="entry name" value="Epox_hydrolase-like"/>
</dbReference>
<evidence type="ECO:0000313" key="4">
    <source>
        <dbReference type="Proteomes" id="UP000655751"/>
    </source>
</evidence>
<dbReference type="PANTHER" id="PTHR43329">
    <property type="entry name" value="EPOXIDE HYDROLASE"/>
    <property type="match status" value="1"/>
</dbReference>
<proteinExistence type="predicted"/>
<evidence type="ECO:0000259" key="2">
    <source>
        <dbReference type="Pfam" id="PF00561"/>
    </source>
</evidence>
<comment type="caution">
    <text evidence="3">The sequence shown here is derived from an EMBL/GenBank/DDBJ whole genome shotgun (WGS) entry which is preliminary data.</text>
</comment>
<dbReference type="SUPFAM" id="SSF53474">
    <property type="entry name" value="alpha/beta-Hydrolases"/>
    <property type="match status" value="1"/>
</dbReference>
<accession>A0A931N6M0</accession>
<feature type="domain" description="AB hydrolase-1" evidence="2">
    <location>
        <begin position="29"/>
        <end position="166"/>
    </location>
</feature>
<dbReference type="Proteomes" id="UP000655751">
    <property type="component" value="Unassembled WGS sequence"/>
</dbReference>
<organism evidence="3 4">
    <name type="scientific">Nocardia bovistercoris</name>
    <dbReference type="NCBI Taxonomy" id="2785916"/>
    <lineage>
        <taxon>Bacteria</taxon>
        <taxon>Bacillati</taxon>
        <taxon>Actinomycetota</taxon>
        <taxon>Actinomycetes</taxon>
        <taxon>Mycobacteriales</taxon>
        <taxon>Nocardiaceae</taxon>
        <taxon>Nocardia</taxon>
    </lineage>
</organism>
<keyword evidence="1 3" id="KW-0378">Hydrolase</keyword>
<dbReference type="RefSeq" id="WP_196152138.1">
    <property type="nucleotide sequence ID" value="NZ_JADMLG010000012.1"/>
</dbReference>
<dbReference type="InterPro" id="IPR000073">
    <property type="entry name" value="AB_hydrolase_1"/>
</dbReference>
<dbReference type="EMBL" id="JADMLG010000012">
    <property type="protein sequence ID" value="MBH0779828.1"/>
    <property type="molecule type" value="Genomic_DNA"/>
</dbReference>
<dbReference type="AlphaFoldDB" id="A0A931N6M0"/>
<keyword evidence="4" id="KW-1185">Reference proteome</keyword>
<dbReference type="InterPro" id="IPR029058">
    <property type="entry name" value="AB_hydrolase_fold"/>
</dbReference>
<dbReference type="GO" id="GO:0016787">
    <property type="term" value="F:hydrolase activity"/>
    <property type="evidence" value="ECO:0007669"/>
    <property type="project" value="UniProtKB-KW"/>
</dbReference>
<protein>
    <submittedName>
        <fullName evidence="3">Alpha/beta hydrolase</fullName>
    </submittedName>
</protein>
<dbReference type="PRINTS" id="PR00412">
    <property type="entry name" value="EPOXHYDRLASE"/>
</dbReference>
<gene>
    <name evidence="3" type="ORF">IT779_26495</name>
</gene>
<evidence type="ECO:0000313" key="3">
    <source>
        <dbReference type="EMBL" id="MBH0779828.1"/>
    </source>
</evidence>
<dbReference type="Pfam" id="PF00561">
    <property type="entry name" value="Abhydrolase_1"/>
    <property type="match status" value="1"/>
</dbReference>
<reference evidence="3" key="1">
    <citation type="submission" date="2020-11" db="EMBL/GenBank/DDBJ databases">
        <title>Nocardia NEAU-351.nov., a novel actinomycete isolated from the cow dung.</title>
        <authorList>
            <person name="Zhang X."/>
        </authorList>
    </citation>
    <scope>NUCLEOTIDE SEQUENCE</scope>
    <source>
        <strain evidence="3">NEAU-351</strain>
    </source>
</reference>